<organism evidence="2 3">
    <name type="scientific">Trebonia kvetii</name>
    <dbReference type="NCBI Taxonomy" id="2480626"/>
    <lineage>
        <taxon>Bacteria</taxon>
        <taxon>Bacillati</taxon>
        <taxon>Actinomycetota</taxon>
        <taxon>Actinomycetes</taxon>
        <taxon>Streptosporangiales</taxon>
        <taxon>Treboniaceae</taxon>
        <taxon>Trebonia</taxon>
    </lineage>
</organism>
<name>A0A6P2BNV1_9ACTN</name>
<gene>
    <name evidence="2" type="ORF">EAS64_34715</name>
</gene>
<accession>A0A6P2BNV1</accession>
<dbReference type="InterPro" id="IPR008323">
    <property type="entry name" value="UCP033563"/>
</dbReference>
<dbReference type="AlphaFoldDB" id="A0A6P2BNV1"/>
<proteinExistence type="predicted"/>
<dbReference type="PANTHER" id="PTHR36454">
    <property type="entry name" value="LMO2823 PROTEIN"/>
    <property type="match status" value="1"/>
</dbReference>
<dbReference type="Proteomes" id="UP000460272">
    <property type="component" value="Unassembled WGS sequence"/>
</dbReference>
<dbReference type="Pfam" id="PF06245">
    <property type="entry name" value="DUF1015"/>
    <property type="match status" value="2"/>
</dbReference>
<dbReference type="RefSeq" id="WP_145860059.1">
    <property type="nucleotide sequence ID" value="NZ_RPFW01000008.1"/>
</dbReference>
<evidence type="ECO:0000313" key="3">
    <source>
        <dbReference type="Proteomes" id="UP000460272"/>
    </source>
</evidence>
<reference evidence="2 3" key="1">
    <citation type="submission" date="2018-11" db="EMBL/GenBank/DDBJ databases">
        <title>Trebonia kvetii gen.nov., sp.nov., a novel acidophilic actinobacterium, and proposal of the new actinobacterial family Treboniaceae fam. nov.</title>
        <authorList>
            <person name="Rapoport D."/>
            <person name="Sagova-Mareckova M."/>
            <person name="Sedlacek I."/>
            <person name="Provaznik J."/>
            <person name="Kralova S."/>
            <person name="Pavlinic D."/>
            <person name="Benes V."/>
            <person name="Kopecky J."/>
        </authorList>
    </citation>
    <scope>NUCLEOTIDE SEQUENCE [LARGE SCALE GENOMIC DNA]</scope>
    <source>
        <strain evidence="2 3">15Tr583</strain>
    </source>
</reference>
<keyword evidence="3" id="KW-1185">Reference proteome</keyword>
<protein>
    <submittedName>
        <fullName evidence="2">DUF1015 domain-containing protein</fullName>
    </submittedName>
</protein>
<dbReference type="OrthoDB" id="9781616at2"/>
<evidence type="ECO:0000256" key="1">
    <source>
        <dbReference type="SAM" id="MobiDB-lite"/>
    </source>
</evidence>
<evidence type="ECO:0000313" key="2">
    <source>
        <dbReference type="EMBL" id="TVZ00548.1"/>
    </source>
</evidence>
<sequence>MQTHFPSGGDSAYGAGLVLAPFRGVRYDLSRVGGLANVTSPPYDVIGPETLERLLADSPYNVVRLILPARSISSGEPSARDAGLLAAARLADWMTVGALAADDAPALYVYEQRGTDWVQRGLIGLVRVGTGAVLPHEGVMPGPVAGRRELMKATRSNLEPILLVYNGGGSVSEADGNGLTGAGKTERAGAGGHGGTAGPASRIVDEIADGRPPLAVAVTEDGVTHRLWALTDPDAQAAIETDLAGRSALIADGHHRYAAYSELRAEMRDGGAGDGPWDYGLAYLVDADAYPLRLGPIHRVLPRLDPAEAARLAAEAFTVTPVTAETALDRLTAAGAAGTAFLLAGRDGRWLLTEPDRERLASAMPPAASPRWQALDASVMQELLLAGLWSIKDNDRDVLISHDADEAIKMAASSGGTAVICNPMPLAAVMDIAARGEKVPRKSTSFGPKPRTGLVLRSFDE</sequence>
<comment type="caution">
    <text evidence="2">The sequence shown here is derived from an EMBL/GenBank/DDBJ whole genome shotgun (WGS) entry which is preliminary data.</text>
</comment>
<dbReference type="PANTHER" id="PTHR36454:SF1">
    <property type="entry name" value="DUF1015 DOMAIN-CONTAINING PROTEIN"/>
    <property type="match status" value="1"/>
</dbReference>
<dbReference type="EMBL" id="RPFW01000008">
    <property type="protein sequence ID" value="TVZ00548.1"/>
    <property type="molecule type" value="Genomic_DNA"/>
</dbReference>
<dbReference type="PIRSF" id="PIRSF033563">
    <property type="entry name" value="UCP033563"/>
    <property type="match status" value="1"/>
</dbReference>
<feature type="region of interest" description="Disordered" evidence="1">
    <location>
        <begin position="176"/>
        <end position="198"/>
    </location>
</feature>